<dbReference type="EMBL" id="GIIL01000738">
    <property type="protein sequence ID" value="NOV44464.1"/>
    <property type="molecule type" value="Transcribed_RNA"/>
</dbReference>
<dbReference type="PANTHER" id="PTHR20951">
    <property type="entry name" value="C13ORF1 PROTEIN-RELATED"/>
    <property type="match status" value="1"/>
</dbReference>
<dbReference type="PANTHER" id="PTHR20951:SF2">
    <property type="entry name" value="SPRY DOMAIN-CONTAINING PROTEIN 7"/>
    <property type="match status" value="1"/>
</dbReference>
<dbReference type="InterPro" id="IPR013320">
    <property type="entry name" value="ConA-like_dom_sf"/>
</dbReference>
<dbReference type="InterPro" id="IPR003877">
    <property type="entry name" value="SPRY_dom"/>
</dbReference>
<dbReference type="Gene3D" id="2.60.120.920">
    <property type="match status" value="1"/>
</dbReference>
<dbReference type="InterPro" id="IPR035766">
    <property type="entry name" value="SPRYD7"/>
</dbReference>
<organism evidence="3">
    <name type="scientific">Xenopsylla cheopis</name>
    <name type="common">Oriental rat flea</name>
    <name type="synonym">Pulex cheopis</name>
    <dbReference type="NCBI Taxonomy" id="163159"/>
    <lineage>
        <taxon>Eukaryota</taxon>
        <taxon>Metazoa</taxon>
        <taxon>Ecdysozoa</taxon>
        <taxon>Arthropoda</taxon>
        <taxon>Hexapoda</taxon>
        <taxon>Insecta</taxon>
        <taxon>Pterygota</taxon>
        <taxon>Neoptera</taxon>
        <taxon>Endopterygota</taxon>
        <taxon>Siphonaptera</taxon>
        <taxon>Pulicidae</taxon>
        <taxon>Xenopsyllinae</taxon>
        <taxon>Xenopsylla</taxon>
    </lineage>
</organism>
<dbReference type="CDD" id="cd12880">
    <property type="entry name" value="SPRYD7"/>
    <property type="match status" value="1"/>
</dbReference>
<dbReference type="SUPFAM" id="SSF49899">
    <property type="entry name" value="Concanavalin A-like lectins/glucanases"/>
    <property type="match status" value="1"/>
</dbReference>
<dbReference type="Pfam" id="PF00622">
    <property type="entry name" value="SPRY"/>
    <property type="match status" value="1"/>
</dbReference>
<sequence>MFCCLKGCLDTLGYSNNVPMRVRENPVRLDTSHMGHEVVIVKGGRRVCGTGGALASAPLVQSKSYFEVKLQQAGSWSVGLATRHADLNQPQGGYDKESWCLNSDCTVRHEDVVLHSLPADSANPDPLSSGPLLGSKDPGDLISSDGESRTPTEGDTLGVSYDHIALNFYLNGRDLEIPVENIRGTVYPVLYVDEGAILDIILDDFTYTPPPGFSKIMIEQSLL</sequence>
<feature type="domain" description="SPRY" evidence="2">
    <location>
        <begin position="61"/>
        <end position="206"/>
    </location>
</feature>
<evidence type="ECO:0000259" key="2">
    <source>
        <dbReference type="SMART" id="SM00449"/>
    </source>
</evidence>
<proteinExistence type="predicted"/>
<dbReference type="SMART" id="SM00449">
    <property type="entry name" value="SPRY"/>
    <property type="match status" value="1"/>
</dbReference>
<dbReference type="InterPro" id="IPR043136">
    <property type="entry name" value="B30.2/SPRY_sf"/>
</dbReference>
<name>A0A6M2DF59_XENCH</name>
<evidence type="ECO:0000313" key="3">
    <source>
        <dbReference type="EMBL" id="NOV44464.1"/>
    </source>
</evidence>
<accession>A0A6M2DF59</accession>
<evidence type="ECO:0000256" key="1">
    <source>
        <dbReference type="SAM" id="MobiDB-lite"/>
    </source>
</evidence>
<dbReference type="AlphaFoldDB" id="A0A6M2DF59"/>
<feature type="region of interest" description="Disordered" evidence="1">
    <location>
        <begin position="117"/>
        <end position="156"/>
    </location>
</feature>
<protein>
    <submittedName>
        <fullName evidence="3">Putative spry domain-containing protein 7</fullName>
    </submittedName>
</protein>
<reference evidence="3" key="1">
    <citation type="submission" date="2020-03" db="EMBL/GenBank/DDBJ databases">
        <title>Transcriptomic Profiling of the Digestive Tract of the Rat Flea, Xenopsylla cheopis, Following Blood Feeding and Infection with Yersinia pestis.</title>
        <authorList>
            <person name="Bland D.M."/>
            <person name="Martens C.A."/>
            <person name="Virtaneva K."/>
            <person name="Kanakabandi K."/>
            <person name="Long D."/>
            <person name="Rosenke R."/>
            <person name="Saturday G.A."/>
            <person name="Hoyt F.H."/>
            <person name="Bruno D.P."/>
            <person name="Ribeiro J.M.C."/>
            <person name="Hinnebusch J."/>
        </authorList>
    </citation>
    <scope>NUCLEOTIDE SEQUENCE</scope>
</reference>